<dbReference type="RefSeq" id="WP_226587403.1">
    <property type="nucleotide sequence ID" value="NZ_BLAY01000112.1"/>
</dbReference>
<comment type="caution">
    <text evidence="1">The sequence shown here is derived from an EMBL/GenBank/DDBJ whole genome shotgun (WGS) entry which is preliminary data.</text>
</comment>
<organism evidence="1 2">
    <name type="scientific">Microseira wollei NIES-4236</name>
    <dbReference type="NCBI Taxonomy" id="2530354"/>
    <lineage>
        <taxon>Bacteria</taxon>
        <taxon>Bacillati</taxon>
        <taxon>Cyanobacteriota</taxon>
        <taxon>Cyanophyceae</taxon>
        <taxon>Oscillatoriophycideae</taxon>
        <taxon>Aerosakkonematales</taxon>
        <taxon>Aerosakkonemataceae</taxon>
        <taxon>Microseira</taxon>
    </lineage>
</organism>
<dbReference type="Proteomes" id="UP001050975">
    <property type="component" value="Unassembled WGS sequence"/>
</dbReference>
<name>A0AAV3XI07_9CYAN</name>
<sequence length="444" mass="50444">MDAILERSRELKQNLIEFVLDAEDELAVALETYFATRSRSKDSRYDAAFEKNLMLDMFLTEGKVGDKKPLDLFLESQAELGESDRTLIQNWQRSFIGLFAVTQILPDGFELRNWLTDKHYIVKPNDPKTLQEMANFKLGEILLTRIAPVTDNYWMFSGPCQPMGNLGKPKLAVAIGNFKDNYKSYLYSDAPDLLEEAWHSVERYHQEFVDFFGSDQITMPGYQLNKKFAEFQELTTKKRLAAAGIDDSKSLEEIAAEAGISEEEIKAAAKEAGADSKEISQMFDGKGKNKMVMPKVELPENLKKAEQVTVLTHPRWGQMLLPTYTKFKEMLEAEDWQSVPNADKLVRNYLEDAAINAFVWHGLAAEYPSQLEKVLQAVLNRPNFNIENDLDALLEEYNKPLEPELPEIASVPMHLHNLFEEAVAEVNKSKSKGKGQKKAGKGFK</sequence>
<evidence type="ECO:0000313" key="2">
    <source>
        <dbReference type="Proteomes" id="UP001050975"/>
    </source>
</evidence>
<proteinExistence type="predicted"/>
<evidence type="ECO:0000313" key="1">
    <source>
        <dbReference type="EMBL" id="GET41188.1"/>
    </source>
</evidence>
<reference evidence="1" key="1">
    <citation type="submission" date="2019-10" db="EMBL/GenBank/DDBJ databases">
        <title>Draft genome sequece of Microseira wollei NIES-4236.</title>
        <authorList>
            <person name="Yamaguchi H."/>
            <person name="Suzuki S."/>
            <person name="Kawachi M."/>
        </authorList>
    </citation>
    <scope>NUCLEOTIDE SEQUENCE</scope>
    <source>
        <strain evidence="1">NIES-4236</strain>
    </source>
</reference>
<keyword evidence="2" id="KW-1185">Reference proteome</keyword>
<protein>
    <recommendedName>
        <fullName evidence="3">DUF935 family protein</fullName>
    </recommendedName>
</protein>
<gene>
    <name evidence="1" type="ORF">MiSe_60000</name>
</gene>
<accession>A0AAV3XI07</accession>
<dbReference type="EMBL" id="BLAY01000112">
    <property type="protein sequence ID" value="GET41188.1"/>
    <property type="molecule type" value="Genomic_DNA"/>
</dbReference>
<dbReference type="AlphaFoldDB" id="A0AAV3XI07"/>
<evidence type="ECO:0008006" key="3">
    <source>
        <dbReference type="Google" id="ProtNLM"/>
    </source>
</evidence>